<feature type="region of interest" description="Disordered" evidence="1">
    <location>
        <begin position="1"/>
        <end position="173"/>
    </location>
</feature>
<evidence type="ECO:0000313" key="3">
    <source>
        <dbReference type="Proteomes" id="UP001206595"/>
    </source>
</evidence>
<gene>
    <name evidence="2" type="ORF">K450DRAFT_263616</name>
</gene>
<dbReference type="Proteomes" id="UP001206595">
    <property type="component" value="Unassembled WGS sequence"/>
</dbReference>
<evidence type="ECO:0000256" key="1">
    <source>
        <dbReference type="SAM" id="MobiDB-lite"/>
    </source>
</evidence>
<dbReference type="GeneID" id="75918013"/>
<feature type="compositionally biased region" description="Acidic residues" evidence="1">
    <location>
        <begin position="15"/>
        <end position="30"/>
    </location>
</feature>
<feature type="compositionally biased region" description="Pro residues" evidence="1">
    <location>
        <begin position="127"/>
        <end position="152"/>
    </location>
</feature>
<dbReference type="AlphaFoldDB" id="A0AAD5E3U2"/>
<feature type="region of interest" description="Disordered" evidence="1">
    <location>
        <begin position="227"/>
        <end position="257"/>
    </location>
</feature>
<sequence>MEAKKAKAGQHQGTDDSEDDSDDDSDESDSGNELLPELPVIKGEDILEEEEAKAAASKIEEEGDQEVEDHSVDVEPAQEEEEEEAENEDIPLPNEDEDSDIESIPMPKGPPPRKPFERQLGHGNLTRPPPPPPPRHYRPPPAYRAAPPPPPRPPHHGHFYGHEPAAPPYYQQGPAVPVAAVHAMSDDVNPPTEAVSATVTISAAPQVRDLQKELVGFVPAAVRKKKLQAGKKGTIPKVARPAINAAPDMDDDEEHQEPVQAAIQLPATPAKSNSPKAGDEYDRFMREMEGIL</sequence>
<organism evidence="2 3">
    <name type="scientific">Umbelopsis ramanniana AG</name>
    <dbReference type="NCBI Taxonomy" id="1314678"/>
    <lineage>
        <taxon>Eukaryota</taxon>
        <taxon>Fungi</taxon>
        <taxon>Fungi incertae sedis</taxon>
        <taxon>Mucoromycota</taxon>
        <taxon>Mucoromycotina</taxon>
        <taxon>Umbelopsidomycetes</taxon>
        <taxon>Umbelopsidales</taxon>
        <taxon>Umbelopsidaceae</taxon>
        <taxon>Umbelopsis</taxon>
    </lineage>
</organism>
<proteinExistence type="predicted"/>
<name>A0AAD5E3U2_UMBRA</name>
<reference evidence="2" key="1">
    <citation type="submission" date="2021-06" db="EMBL/GenBank/DDBJ databases">
        <authorList>
            <consortium name="DOE Joint Genome Institute"/>
            <person name="Mondo S.J."/>
            <person name="Amses K.R."/>
            <person name="Simmons D.R."/>
            <person name="Longcore J.E."/>
            <person name="Seto K."/>
            <person name="Alves G.H."/>
            <person name="Bonds A.E."/>
            <person name="Quandt C.A."/>
            <person name="Davis W.J."/>
            <person name="Chang Y."/>
            <person name="Letcher P.M."/>
            <person name="Powell M.J."/>
            <person name="Kuo A."/>
            <person name="Labutti K."/>
            <person name="Pangilinan J."/>
            <person name="Andreopoulos W."/>
            <person name="Tritt A."/>
            <person name="Riley R."/>
            <person name="Hundley H."/>
            <person name="Johnson J."/>
            <person name="Lipzen A."/>
            <person name="Barry K."/>
            <person name="Berbee M.L."/>
            <person name="Buchler N.E."/>
            <person name="Grigoriev I.V."/>
            <person name="Spatafora J.W."/>
            <person name="Stajich J.E."/>
            <person name="James T.Y."/>
        </authorList>
    </citation>
    <scope>NUCLEOTIDE SEQUENCE</scope>
    <source>
        <strain evidence="2">AG</strain>
    </source>
</reference>
<dbReference type="EMBL" id="MU621007">
    <property type="protein sequence ID" value="KAI8575035.1"/>
    <property type="molecule type" value="Genomic_DNA"/>
</dbReference>
<feature type="compositionally biased region" description="Acidic residues" evidence="1">
    <location>
        <begin position="76"/>
        <end position="101"/>
    </location>
</feature>
<accession>A0AAD5E3U2</accession>
<reference evidence="2" key="2">
    <citation type="journal article" date="2022" name="Proc. Natl. Acad. Sci. U.S.A.">
        <title>Diploid-dominant life cycles characterize the early evolution of Fungi.</title>
        <authorList>
            <person name="Amses K.R."/>
            <person name="Simmons D.R."/>
            <person name="Longcore J.E."/>
            <person name="Mondo S.J."/>
            <person name="Seto K."/>
            <person name="Jeronimo G.H."/>
            <person name="Bonds A.E."/>
            <person name="Quandt C.A."/>
            <person name="Davis W.J."/>
            <person name="Chang Y."/>
            <person name="Federici B.A."/>
            <person name="Kuo A."/>
            <person name="LaButti K."/>
            <person name="Pangilinan J."/>
            <person name="Andreopoulos W."/>
            <person name="Tritt A."/>
            <person name="Riley R."/>
            <person name="Hundley H."/>
            <person name="Johnson J."/>
            <person name="Lipzen A."/>
            <person name="Barry K."/>
            <person name="Lang B.F."/>
            <person name="Cuomo C.A."/>
            <person name="Buchler N.E."/>
            <person name="Grigoriev I.V."/>
            <person name="Spatafora J.W."/>
            <person name="Stajich J.E."/>
            <person name="James T.Y."/>
        </authorList>
    </citation>
    <scope>NUCLEOTIDE SEQUENCE</scope>
    <source>
        <strain evidence="2">AG</strain>
    </source>
</reference>
<protein>
    <submittedName>
        <fullName evidence="2">Uncharacterized protein</fullName>
    </submittedName>
</protein>
<keyword evidence="3" id="KW-1185">Reference proteome</keyword>
<dbReference type="RefSeq" id="XP_051440041.1">
    <property type="nucleotide sequence ID" value="XM_051592671.1"/>
</dbReference>
<comment type="caution">
    <text evidence="2">The sequence shown here is derived from an EMBL/GenBank/DDBJ whole genome shotgun (WGS) entry which is preliminary data.</text>
</comment>
<evidence type="ECO:0000313" key="2">
    <source>
        <dbReference type="EMBL" id="KAI8575035.1"/>
    </source>
</evidence>